<evidence type="ECO:0000313" key="1">
    <source>
        <dbReference type="EMBL" id="EDP46016.1"/>
    </source>
</evidence>
<dbReference type="AlphaFoldDB" id="A8PNY7"/>
<reference evidence="1" key="2">
    <citation type="submission" date="2007-10" db="EMBL/GenBank/DDBJ databases">
        <authorList>
            <person name="Myers G.S."/>
        </authorList>
    </citation>
    <scope>NUCLEOTIDE SEQUENCE [LARGE SCALE GENOMIC DNA]</scope>
</reference>
<accession>A8PNY7</accession>
<comment type="caution">
    <text evidence="1">The sequence shown here is derived from an EMBL/GenBank/DDBJ whole genome shotgun (WGS) entry which is preliminary data.</text>
</comment>
<sequence>MEQQFDFLVDNEGYRAIASDQKEAWAEKIKVLPLVYQNHIDYLEQEASFVQLQMSEVVADGSKTIGYVLLEKALETQNPKALKTLLNANINLFEFQHNGRSFFSESTSK</sequence>
<reference evidence="1" key="1">
    <citation type="submission" date="2006-04" db="EMBL/GenBank/DDBJ databases">
        <authorList>
            <person name="Seshadri R."/>
            <person name="Federici B.A."/>
        </authorList>
    </citation>
    <scope>NUCLEOTIDE SEQUENCE [LARGE SCALE GENOMIC DNA]</scope>
</reference>
<name>A8PNY7_9COXI</name>
<dbReference type="STRING" id="59196.RICGR_1152"/>
<evidence type="ECO:0000313" key="2">
    <source>
        <dbReference type="Proteomes" id="UP000054075"/>
    </source>
</evidence>
<organism evidence="1 2">
    <name type="scientific">Rickettsiella grylli</name>
    <dbReference type="NCBI Taxonomy" id="59196"/>
    <lineage>
        <taxon>Bacteria</taxon>
        <taxon>Pseudomonadati</taxon>
        <taxon>Pseudomonadota</taxon>
        <taxon>Gammaproteobacteria</taxon>
        <taxon>Legionellales</taxon>
        <taxon>Coxiellaceae</taxon>
        <taxon>Rickettsiella</taxon>
    </lineage>
</organism>
<protein>
    <submittedName>
        <fullName evidence="1">Uncharacterized protein</fullName>
    </submittedName>
</protein>
<gene>
    <name evidence="1" type="ORF">RICGR_1152</name>
</gene>
<keyword evidence="2" id="KW-1185">Reference proteome</keyword>
<dbReference type="EMBL" id="AAQJ02000001">
    <property type="protein sequence ID" value="EDP46016.1"/>
    <property type="molecule type" value="Genomic_DNA"/>
</dbReference>
<proteinExistence type="predicted"/>
<dbReference type="Proteomes" id="UP000054075">
    <property type="component" value="Unassembled WGS sequence"/>
</dbReference>